<dbReference type="PANTHER" id="PTHR43569">
    <property type="entry name" value="AMIDOHYDROLASE"/>
    <property type="match status" value="1"/>
</dbReference>
<dbReference type="GO" id="GO:0016787">
    <property type="term" value="F:hydrolase activity"/>
    <property type="evidence" value="ECO:0007669"/>
    <property type="project" value="UniProtKB-KW"/>
</dbReference>
<accession>A0A916Z1W0</accession>
<dbReference type="EMBL" id="BMHP01000002">
    <property type="protein sequence ID" value="GGD72085.1"/>
    <property type="molecule type" value="Genomic_DNA"/>
</dbReference>
<dbReference type="RefSeq" id="WP_188992968.1">
    <property type="nucleotide sequence ID" value="NZ_BMHP01000002.1"/>
</dbReference>
<dbReference type="Gene3D" id="3.20.20.140">
    <property type="entry name" value="Metal-dependent hydrolases"/>
    <property type="match status" value="1"/>
</dbReference>
<comment type="caution">
    <text evidence="3">The sequence shown here is derived from an EMBL/GenBank/DDBJ whole genome shotgun (WGS) entry which is preliminary data.</text>
</comment>
<keyword evidence="3" id="KW-0378">Hydrolase</keyword>
<gene>
    <name evidence="3" type="ORF">GCM10010911_32510</name>
</gene>
<protein>
    <submittedName>
        <fullName evidence="3">Metal-dependent hydrolase</fullName>
    </submittedName>
</protein>
<comment type="similarity">
    <text evidence="1">Belongs to the metallo-dependent hydrolases superfamily.</text>
</comment>
<dbReference type="PANTHER" id="PTHR43569:SF2">
    <property type="entry name" value="AMIDOHYDROLASE-RELATED DOMAIN-CONTAINING PROTEIN"/>
    <property type="match status" value="1"/>
</dbReference>
<dbReference type="SUPFAM" id="SSF51556">
    <property type="entry name" value="Metallo-dependent hydrolases"/>
    <property type="match status" value="1"/>
</dbReference>
<evidence type="ECO:0000313" key="3">
    <source>
        <dbReference type="EMBL" id="GGD72085.1"/>
    </source>
</evidence>
<dbReference type="AlphaFoldDB" id="A0A916Z1W0"/>
<dbReference type="Proteomes" id="UP000612456">
    <property type="component" value="Unassembled WGS sequence"/>
</dbReference>
<evidence type="ECO:0000313" key="4">
    <source>
        <dbReference type="Proteomes" id="UP000612456"/>
    </source>
</evidence>
<reference evidence="3" key="1">
    <citation type="journal article" date="2014" name="Int. J. Syst. Evol. Microbiol.">
        <title>Complete genome sequence of Corynebacterium casei LMG S-19264T (=DSM 44701T), isolated from a smear-ripened cheese.</title>
        <authorList>
            <consortium name="US DOE Joint Genome Institute (JGI-PGF)"/>
            <person name="Walter F."/>
            <person name="Albersmeier A."/>
            <person name="Kalinowski J."/>
            <person name="Ruckert C."/>
        </authorList>
    </citation>
    <scope>NUCLEOTIDE SEQUENCE</scope>
    <source>
        <strain evidence="3">CGMCC 1.15178</strain>
    </source>
</reference>
<organism evidence="3 4">
    <name type="scientific">Paenibacillus nasutitermitis</name>
    <dbReference type="NCBI Taxonomy" id="1652958"/>
    <lineage>
        <taxon>Bacteria</taxon>
        <taxon>Bacillati</taxon>
        <taxon>Bacillota</taxon>
        <taxon>Bacilli</taxon>
        <taxon>Bacillales</taxon>
        <taxon>Paenibacillaceae</taxon>
        <taxon>Paenibacillus</taxon>
    </lineage>
</organism>
<dbReference type="Pfam" id="PF04909">
    <property type="entry name" value="Amidohydro_2"/>
    <property type="match status" value="1"/>
</dbReference>
<dbReference type="InterPro" id="IPR052350">
    <property type="entry name" value="Metallo-dep_Lactonases"/>
</dbReference>
<dbReference type="InterPro" id="IPR006680">
    <property type="entry name" value="Amidohydro-rel"/>
</dbReference>
<feature type="domain" description="Amidohydrolase-related" evidence="2">
    <location>
        <begin position="12"/>
        <end position="285"/>
    </location>
</feature>
<dbReference type="InterPro" id="IPR032466">
    <property type="entry name" value="Metal_Hydrolase"/>
</dbReference>
<evidence type="ECO:0000259" key="2">
    <source>
        <dbReference type="Pfam" id="PF04909"/>
    </source>
</evidence>
<proteinExistence type="inferred from homology"/>
<evidence type="ECO:0000256" key="1">
    <source>
        <dbReference type="ARBA" id="ARBA00038310"/>
    </source>
</evidence>
<sequence>MEALPDQSKPRIDAHQHFWNLDKVAYPWLTPDFGTIYRTIEAPELEPLLQAAGMDGTVIVQAMNSYEDTDYMLHTASRYEWVAGVVGWVPLDRPEEAAKKLEQYSRNPLFKGVRHLIHEEKDPDWVVQDSVIEGLKVLAGFGLTFDVVAVFPDHLKHVPTLAEKVPDLRMVIDHLAKPRIKERQMEPWAGQLKAAAAYPQVYAKVSGLNTAAPDNWSAADIKPYIDYAINHFGADRLMFGSDWPVANLAGDYGRVWLETNKALQGRSQGEIEAILGGTAVSFYNL</sequence>
<keyword evidence="4" id="KW-1185">Reference proteome</keyword>
<name>A0A916Z1W0_9BACL</name>
<reference evidence="3" key="2">
    <citation type="submission" date="2020-09" db="EMBL/GenBank/DDBJ databases">
        <authorList>
            <person name="Sun Q."/>
            <person name="Zhou Y."/>
        </authorList>
    </citation>
    <scope>NUCLEOTIDE SEQUENCE</scope>
    <source>
        <strain evidence="3">CGMCC 1.15178</strain>
    </source>
</reference>